<evidence type="ECO:0000313" key="5">
    <source>
        <dbReference type="Proteomes" id="UP000678679"/>
    </source>
</evidence>
<keyword evidence="2" id="KW-0378">Hydrolase</keyword>
<protein>
    <submittedName>
        <fullName evidence="4">Arginase family protein</fullName>
    </submittedName>
</protein>
<dbReference type="InterPro" id="IPR006035">
    <property type="entry name" value="Ureohydrolase"/>
</dbReference>
<dbReference type="Pfam" id="PF00491">
    <property type="entry name" value="Arginase"/>
    <property type="match status" value="1"/>
</dbReference>
<proteinExistence type="inferred from homology"/>
<gene>
    <name evidence="4" type="ORF">KMW28_20480</name>
</gene>
<dbReference type="PANTHER" id="PTHR11358:SF26">
    <property type="entry name" value="GUANIDINO ACID HYDROLASE, MITOCHONDRIAL"/>
    <property type="match status" value="1"/>
</dbReference>
<evidence type="ECO:0000313" key="4">
    <source>
        <dbReference type="EMBL" id="QWG01976.1"/>
    </source>
</evidence>
<dbReference type="EMBL" id="CP076132">
    <property type="protein sequence ID" value="QWG01976.1"/>
    <property type="molecule type" value="Genomic_DNA"/>
</dbReference>
<evidence type="ECO:0000256" key="1">
    <source>
        <dbReference type="ARBA" id="ARBA00022723"/>
    </source>
</evidence>
<dbReference type="PANTHER" id="PTHR11358">
    <property type="entry name" value="ARGINASE/AGMATINASE"/>
    <property type="match status" value="1"/>
</dbReference>
<accession>A0AAX1N6C4</accession>
<name>A0AAX1N6C4_9BACT</name>
<dbReference type="PROSITE" id="PS51409">
    <property type="entry name" value="ARGINASE_2"/>
    <property type="match status" value="1"/>
</dbReference>
<sequence length="401" mass="45569">MYKGESKVSPEKLEKVRKIFNETSNIYDAPEVIRDFWMRMAEEKVPHLFSQNLSWYGFHHAPFSTDTENADVIMYGVGYDLNSSQEMGDTRHAPMYLRFASKYIPPVHGEWEMAPFEMCNVIDRGDIDKFSMDYNQSLEWDMKHALEWSKNGALPLRIGGDHEIFGGTMVTANMLADKYFPGQSMGAIMFDGHSDCFLPNDVGGYIDTDWVNGGGIPRAIYNGWVDPEKVFQFGMRGFGIDSPAGQYAADKFGINIIRPLDLEKNGCQYYVDMIRERVGQSPMVMTCDLDCLDPTQGGGITQRDGFGLTFREVQQISRSMKGLNLLAADICEYAPSHDNNARSTAYSVSALIFEYMCMLVDTKVRLNDGKYNQTKWDLNLSTSATYPGEIFLDRWKKDMKK</sequence>
<dbReference type="Proteomes" id="UP000678679">
    <property type="component" value="Chromosome 1"/>
</dbReference>
<dbReference type="SUPFAM" id="SSF52768">
    <property type="entry name" value="Arginase/deacetylase"/>
    <property type="match status" value="1"/>
</dbReference>
<organism evidence="4 5">
    <name type="scientific">Flammeovirga yaeyamensis</name>
    <dbReference type="NCBI Taxonomy" id="367791"/>
    <lineage>
        <taxon>Bacteria</taxon>
        <taxon>Pseudomonadati</taxon>
        <taxon>Bacteroidota</taxon>
        <taxon>Cytophagia</taxon>
        <taxon>Cytophagales</taxon>
        <taxon>Flammeovirgaceae</taxon>
        <taxon>Flammeovirga</taxon>
    </lineage>
</organism>
<dbReference type="AlphaFoldDB" id="A0AAX1N6C4"/>
<keyword evidence="1" id="KW-0479">Metal-binding</keyword>
<comment type="similarity">
    <text evidence="3">Belongs to the arginase family.</text>
</comment>
<dbReference type="KEGG" id="fya:KMW28_20480"/>
<dbReference type="GO" id="GO:0046872">
    <property type="term" value="F:metal ion binding"/>
    <property type="evidence" value="ECO:0007669"/>
    <property type="project" value="UniProtKB-KW"/>
</dbReference>
<dbReference type="RefSeq" id="WP_169665664.1">
    <property type="nucleotide sequence ID" value="NZ_CP076132.1"/>
</dbReference>
<dbReference type="GO" id="GO:0008783">
    <property type="term" value="F:agmatinase activity"/>
    <property type="evidence" value="ECO:0007669"/>
    <property type="project" value="TreeGrafter"/>
</dbReference>
<dbReference type="Gene3D" id="3.40.800.10">
    <property type="entry name" value="Ureohydrolase domain"/>
    <property type="match status" value="1"/>
</dbReference>
<keyword evidence="5" id="KW-1185">Reference proteome</keyword>
<reference evidence="4 5" key="1">
    <citation type="submission" date="2021-05" db="EMBL/GenBank/DDBJ databases">
        <title>Comparative genomic studies on the polysaccharide-degrading batcterial strains of the Flammeovirga genus.</title>
        <authorList>
            <person name="Zewei F."/>
            <person name="Zheng Z."/>
            <person name="Yu L."/>
            <person name="Ruyue G."/>
            <person name="Yanhong M."/>
            <person name="Yuanyuan C."/>
            <person name="Jingyan G."/>
            <person name="Wenjun H."/>
        </authorList>
    </citation>
    <scope>NUCLEOTIDE SEQUENCE [LARGE SCALE GENOMIC DNA]</scope>
    <source>
        <strain evidence="4 5">NBRC:100898</strain>
    </source>
</reference>
<dbReference type="GO" id="GO:0033389">
    <property type="term" value="P:putrescine biosynthetic process from arginine, via agmatine"/>
    <property type="evidence" value="ECO:0007669"/>
    <property type="project" value="TreeGrafter"/>
</dbReference>
<evidence type="ECO:0000256" key="3">
    <source>
        <dbReference type="PROSITE-ProRule" id="PRU00742"/>
    </source>
</evidence>
<evidence type="ECO:0000256" key="2">
    <source>
        <dbReference type="ARBA" id="ARBA00022801"/>
    </source>
</evidence>
<dbReference type="InterPro" id="IPR023696">
    <property type="entry name" value="Ureohydrolase_dom_sf"/>
</dbReference>